<dbReference type="PATRIC" id="fig|1293439.3.peg.3143"/>
<sequence length="312" mass="32075">MTLPILLDCDPGNDDALGILVAAGHANIALKAVTTGAGHLAGDRTARNGAITLAAANRPDVPVAKGAMLPLVRERLIAGILDLDTALDPERPELPARELDPRHSAELIVDMVSSGAVSTVVTTGPLTNLALALRRAPDIAAKIDRVVILGGSLGLGNKTAAAEWNILCDPEAASIVFGAGAPITLIPVDGSADVGISPELIARTEAISGPIGQFAAELLRSLVTTFRPGVFSPAFMPLNDPIATLVAGDPSLARTVPARVDIELAGKHTYGRSVVDVALRNGLPANADVVLGLDATRVEQAFIDALTRLAHS</sequence>
<dbReference type="Proteomes" id="UP000033411">
    <property type="component" value="Unassembled WGS sequence"/>
</dbReference>
<protein>
    <recommendedName>
        <fullName evidence="3">Inosine/uridine-preferring nucleoside hydrolase domain-containing protein</fullName>
    </recommendedName>
</protein>
<dbReference type="InterPro" id="IPR001910">
    <property type="entry name" value="Inosine/uridine_hydrolase_dom"/>
</dbReference>
<dbReference type="OrthoDB" id="9797882at2"/>
<comment type="caution">
    <text evidence="4">The sequence shown here is derived from an EMBL/GenBank/DDBJ whole genome shotgun (WGS) entry which is preliminary data.</text>
</comment>
<dbReference type="SUPFAM" id="SSF53590">
    <property type="entry name" value="Nucleoside hydrolase"/>
    <property type="match status" value="1"/>
</dbReference>
<evidence type="ECO:0000313" key="5">
    <source>
        <dbReference type="Proteomes" id="UP000033411"/>
    </source>
</evidence>
<evidence type="ECO:0000313" key="4">
    <source>
        <dbReference type="EMBL" id="KKC35949.1"/>
    </source>
</evidence>
<dbReference type="PANTHER" id="PTHR12304">
    <property type="entry name" value="INOSINE-URIDINE PREFERRING NUCLEOSIDE HYDROLASE"/>
    <property type="match status" value="1"/>
</dbReference>
<gene>
    <name evidence="4" type="ORF">WH87_15440</name>
</gene>
<name>A0A0F5Q7E4_9HYPH</name>
<accession>A0A0F5Q7E4</accession>
<dbReference type="Pfam" id="PF01156">
    <property type="entry name" value="IU_nuc_hydro"/>
    <property type="match status" value="1"/>
</dbReference>
<dbReference type="GO" id="GO:0008477">
    <property type="term" value="F:purine nucleosidase activity"/>
    <property type="evidence" value="ECO:0007669"/>
    <property type="project" value="TreeGrafter"/>
</dbReference>
<evidence type="ECO:0000256" key="1">
    <source>
        <dbReference type="ARBA" id="ARBA00022801"/>
    </source>
</evidence>
<dbReference type="InterPro" id="IPR036452">
    <property type="entry name" value="Ribo_hydro-like"/>
</dbReference>
<dbReference type="PANTHER" id="PTHR12304:SF4">
    <property type="entry name" value="URIDINE NUCLEOSIDASE"/>
    <property type="match status" value="1"/>
</dbReference>
<dbReference type="GO" id="GO:0005829">
    <property type="term" value="C:cytosol"/>
    <property type="evidence" value="ECO:0007669"/>
    <property type="project" value="TreeGrafter"/>
</dbReference>
<dbReference type="STRING" id="1293439.WH87_15440"/>
<feature type="domain" description="Inosine/uridine-preferring nucleoside hydrolase" evidence="3">
    <location>
        <begin position="5"/>
        <end position="299"/>
    </location>
</feature>
<dbReference type="RefSeq" id="WP_046140692.1">
    <property type="nucleotide sequence ID" value="NZ_LANJ01000044.1"/>
</dbReference>
<proteinExistence type="predicted"/>
<keyword evidence="5" id="KW-1185">Reference proteome</keyword>
<dbReference type="EMBL" id="LANJ01000044">
    <property type="protein sequence ID" value="KKC35949.1"/>
    <property type="molecule type" value="Genomic_DNA"/>
</dbReference>
<dbReference type="InterPro" id="IPR023186">
    <property type="entry name" value="IUNH"/>
</dbReference>
<evidence type="ECO:0000256" key="2">
    <source>
        <dbReference type="ARBA" id="ARBA00023295"/>
    </source>
</evidence>
<dbReference type="AlphaFoldDB" id="A0A0F5Q7E4"/>
<reference evidence="4 5" key="1">
    <citation type="submission" date="2015-03" db="EMBL/GenBank/DDBJ databases">
        <authorList>
            <person name="Lepp D."/>
            <person name="Hassan Y.I."/>
            <person name="Li X.-Z."/>
            <person name="Zhou T."/>
        </authorList>
    </citation>
    <scope>NUCLEOTIDE SEQUENCE [LARGE SCALE GENOMIC DNA]</scope>
    <source>
        <strain evidence="4 5">E84</strain>
    </source>
</reference>
<dbReference type="Gene3D" id="3.90.245.10">
    <property type="entry name" value="Ribonucleoside hydrolase-like"/>
    <property type="match status" value="1"/>
</dbReference>
<evidence type="ECO:0000259" key="3">
    <source>
        <dbReference type="Pfam" id="PF01156"/>
    </source>
</evidence>
<dbReference type="GO" id="GO:0006152">
    <property type="term" value="P:purine nucleoside catabolic process"/>
    <property type="evidence" value="ECO:0007669"/>
    <property type="project" value="TreeGrafter"/>
</dbReference>
<keyword evidence="1" id="KW-0378">Hydrolase</keyword>
<organism evidence="4 5">
    <name type="scientific">Devosia epidermidihirudinis</name>
    <dbReference type="NCBI Taxonomy" id="1293439"/>
    <lineage>
        <taxon>Bacteria</taxon>
        <taxon>Pseudomonadati</taxon>
        <taxon>Pseudomonadota</taxon>
        <taxon>Alphaproteobacteria</taxon>
        <taxon>Hyphomicrobiales</taxon>
        <taxon>Devosiaceae</taxon>
        <taxon>Devosia</taxon>
    </lineage>
</organism>
<keyword evidence="2" id="KW-0326">Glycosidase</keyword>